<accession>A0ABP3RN73</accession>
<evidence type="ECO:0000313" key="1">
    <source>
        <dbReference type="EMBL" id="GAA0610585.1"/>
    </source>
</evidence>
<protein>
    <submittedName>
        <fullName evidence="1">Uncharacterized protein</fullName>
    </submittedName>
</protein>
<sequence length="72" mass="8195">MGGTSITAKLLYFAHTLHEEVNKVHTDNDADLPSDMIVKMKALERVISDLHQTNEISHKVSVYFARSEHNYP</sequence>
<evidence type="ECO:0000313" key="2">
    <source>
        <dbReference type="Proteomes" id="UP001424441"/>
    </source>
</evidence>
<organism evidence="1 2">
    <name type="scientific">Paenochrobactrum glaciei</name>
    <dbReference type="NCBI Taxonomy" id="486407"/>
    <lineage>
        <taxon>Bacteria</taxon>
        <taxon>Pseudomonadati</taxon>
        <taxon>Pseudomonadota</taxon>
        <taxon>Alphaproteobacteria</taxon>
        <taxon>Hyphomicrobiales</taxon>
        <taxon>Brucellaceae</taxon>
        <taxon>Paenochrobactrum</taxon>
    </lineage>
</organism>
<name>A0ABP3RN73_9HYPH</name>
<keyword evidence="2" id="KW-1185">Reference proteome</keyword>
<dbReference type="EMBL" id="BAAADE010000007">
    <property type="protein sequence ID" value="GAA0610585.1"/>
    <property type="molecule type" value="Genomic_DNA"/>
</dbReference>
<dbReference type="Proteomes" id="UP001424441">
    <property type="component" value="Unassembled WGS sequence"/>
</dbReference>
<gene>
    <name evidence="1" type="ORF">GCM10008943_27710</name>
</gene>
<proteinExistence type="predicted"/>
<reference evidence="2" key="1">
    <citation type="journal article" date="2019" name="Int. J. Syst. Evol. Microbiol.">
        <title>The Global Catalogue of Microorganisms (GCM) 10K type strain sequencing project: providing services to taxonomists for standard genome sequencing and annotation.</title>
        <authorList>
            <consortium name="The Broad Institute Genomics Platform"/>
            <consortium name="The Broad Institute Genome Sequencing Center for Infectious Disease"/>
            <person name="Wu L."/>
            <person name="Ma J."/>
        </authorList>
    </citation>
    <scope>NUCLEOTIDE SEQUENCE [LARGE SCALE GENOMIC DNA]</scope>
    <source>
        <strain evidence="2">JCM 15115</strain>
    </source>
</reference>
<comment type="caution">
    <text evidence="1">The sequence shown here is derived from an EMBL/GenBank/DDBJ whole genome shotgun (WGS) entry which is preliminary data.</text>
</comment>